<organism evidence="2 3">
    <name type="scientific">Littorina saxatilis</name>
    <dbReference type="NCBI Taxonomy" id="31220"/>
    <lineage>
        <taxon>Eukaryota</taxon>
        <taxon>Metazoa</taxon>
        <taxon>Spiralia</taxon>
        <taxon>Lophotrochozoa</taxon>
        <taxon>Mollusca</taxon>
        <taxon>Gastropoda</taxon>
        <taxon>Caenogastropoda</taxon>
        <taxon>Littorinimorpha</taxon>
        <taxon>Littorinoidea</taxon>
        <taxon>Littorinidae</taxon>
        <taxon>Littorina</taxon>
    </lineage>
</organism>
<evidence type="ECO:0000313" key="3">
    <source>
        <dbReference type="Proteomes" id="UP001374579"/>
    </source>
</evidence>
<reference evidence="2 3" key="1">
    <citation type="submission" date="2024-02" db="EMBL/GenBank/DDBJ databases">
        <title>Chromosome-scale genome assembly of the rough periwinkle Littorina saxatilis.</title>
        <authorList>
            <person name="De Jode A."/>
            <person name="Faria R."/>
            <person name="Formenti G."/>
            <person name="Sims Y."/>
            <person name="Smith T.P."/>
            <person name="Tracey A."/>
            <person name="Wood J.M.D."/>
            <person name="Zagrodzka Z.B."/>
            <person name="Johannesson K."/>
            <person name="Butlin R.K."/>
            <person name="Leder E.H."/>
        </authorList>
    </citation>
    <scope>NUCLEOTIDE SEQUENCE [LARGE SCALE GENOMIC DNA]</scope>
    <source>
        <strain evidence="2">Snail1</strain>
        <tissue evidence="2">Muscle</tissue>
    </source>
</reference>
<feature type="region of interest" description="Disordered" evidence="1">
    <location>
        <begin position="1"/>
        <end position="24"/>
    </location>
</feature>
<evidence type="ECO:0000256" key="1">
    <source>
        <dbReference type="SAM" id="MobiDB-lite"/>
    </source>
</evidence>
<comment type="caution">
    <text evidence="2">The sequence shown here is derived from an EMBL/GenBank/DDBJ whole genome shotgun (WGS) entry which is preliminary data.</text>
</comment>
<name>A0AAN9AM08_9CAEN</name>
<keyword evidence="3" id="KW-1185">Reference proteome</keyword>
<gene>
    <name evidence="2" type="ORF">V1264_024181</name>
</gene>
<proteinExistence type="predicted"/>
<dbReference type="Proteomes" id="UP001374579">
    <property type="component" value="Unassembled WGS sequence"/>
</dbReference>
<feature type="region of interest" description="Disordered" evidence="1">
    <location>
        <begin position="100"/>
        <end position="124"/>
    </location>
</feature>
<feature type="compositionally biased region" description="Acidic residues" evidence="1">
    <location>
        <begin position="115"/>
        <end position="124"/>
    </location>
</feature>
<dbReference type="EMBL" id="JBAMIC010001927">
    <property type="protein sequence ID" value="KAK7089392.1"/>
    <property type="molecule type" value="Genomic_DNA"/>
</dbReference>
<protein>
    <submittedName>
        <fullName evidence="2">Uncharacterized protein</fullName>
    </submittedName>
</protein>
<sequence>MPSGWRTMEVGEGGGGGGGTEDDGDRLCIEDYLLPRKMPARGRGKGMEYHYAFRCPSPPLASWELRMVKDRKLKSLPPKPPDPIEQLFLDIKAQPKLRPVKDGRLVEKKRKSTDDSDEEDDDWDEDADCEYTLHSGHCGNRHPLWGSLGCWYFSS</sequence>
<accession>A0AAN9AM08</accession>
<evidence type="ECO:0000313" key="2">
    <source>
        <dbReference type="EMBL" id="KAK7089392.1"/>
    </source>
</evidence>
<dbReference type="AlphaFoldDB" id="A0AAN9AM08"/>